<protein>
    <recommendedName>
        <fullName evidence="1">DUF4397 domain-containing protein</fullName>
    </recommendedName>
</protein>
<feature type="domain" description="DUF4397" evidence="1">
    <location>
        <begin position="14"/>
        <end position="129"/>
    </location>
</feature>
<evidence type="ECO:0000313" key="3">
    <source>
        <dbReference type="Proteomes" id="UP000199607"/>
    </source>
</evidence>
<organism evidence="2 3">
    <name type="scientific">Halogranum rubrum</name>
    <dbReference type="NCBI Taxonomy" id="553466"/>
    <lineage>
        <taxon>Archaea</taxon>
        <taxon>Methanobacteriati</taxon>
        <taxon>Methanobacteriota</taxon>
        <taxon>Stenosarchaea group</taxon>
        <taxon>Halobacteria</taxon>
        <taxon>Halobacteriales</taxon>
        <taxon>Haloferacaceae</taxon>
    </lineage>
</organism>
<dbReference type="Pfam" id="PF14344">
    <property type="entry name" value="DUF4397"/>
    <property type="match status" value="2"/>
</dbReference>
<accession>A0A1I4ASS6</accession>
<reference evidence="3" key="1">
    <citation type="submission" date="2016-10" db="EMBL/GenBank/DDBJ databases">
        <authorList>
            <person name="Varghese N."/>
            <person name="Submissions S."/>
        </authorList>
    </citation>
    <scope>NUCLEOTIDE SEQUENCE [LARGE SCALE GENOMIC DNA]</scope>
    <source>
        <strain evidence="3">CGMCC 1.7738</strain>
    </source>
</reference>
<evidence type="ECO:0000313" key="2">
    <source>
        <dbReference type="EMBL" id="SFK59280.1"/>
    </source>
</evidence>
<dbReference type="Proteomes" id="UP000199607">
    <property type="component" value="Unassembled WGS sequence"/>
</dbReference>
<feature type="domain" description="DUF4397" evidence="1">
    <location>
        <begin position="132"/>
        <end position="210"/>
    </location>
</feature>
<dbReference type="AlphaFoldDB" id="A0A1I4ASS6"/>
<keyword evidence="3" id="KW-1185">Reference proteome</keyword>
<gene>
    <name evidence="2" type="ORF">SAMN04487950_0075</name>
</gene>
<name>A0A1I4ASS6_9EURY</name>
<sequence>MSPRRRETMPETTQIRIGHCCPDTAGVDVYLDDDRAFDNVTFGNVSEYASLQPGTYDVAITPNGEERSAALVDETLTVKRGEDYTVLATGFSDDIQPLVLTDENGTVPQGKCHARFVHCSPDAQKVDVRTTDGRTLFENVGFRKTSNYEPVDAGTYDLEVCWAGTDDVVVELPDCEFNGGETCTVFGVDTAKSLEAIVTRDAGSPAAKGAGKRGRAY</sequence>
<proteinExistence type="predicted"/>
<evidence type="ECO:0000259" key="1">
    <source>
        <dbReference type="Pfam" id="PF14344"/>
    </source>
</evidence>
<dbReference type="STRING" id="553466.SAMN04487950_0075"/>
<dbReference type="InterPro" id="IPR025510">
    <property type="entry name" value="DUF4397"/>
</dbReference>
<dbReference type="EMBL" id="FOTC01000001">
    <property type="protein sequence ID" value="SFK59280.1"/>
    <property type="molecule type" value="Genomic_DNA"/>
</dbReference>